<name>D1B6J7_THEAS</name>
<proteinExistence type="inferred from homology"/>
<dbReference type="Gene3D" id="3.30.1490.20">
    <property type="entry name" value="ATP-grasp fold, A domain"/>
    <property type="match status" value="1"/>
</dbReference>
<dbReference type="GO" id="GO:0043758">
    <property type="term" value="F:acetate-CoA ligase (ADP-forming) activity"/>
    <property type="evidence" value="ECO:0007669"/>
    <property type="project" value="InterPro"/>
</dbReference>
<dbReference type="GO" id="GO:0005524">
    <property type="term" value="F:ATP binding"/>
    <property type="evidence" value="ECO:0007669"/>
    <property type="project" value="UniProtKB-UniRule"/>
</dbReference>
<dbReference type="SMART" id="SM00881">
    <property type="entry name" value="CoA_binding"/>
    <property type="match status" value="1"/>
</dbReference>
<dbReference type="Gene3D" id="3.40.50.720">
    <property type="entry name" value="NAD(P)-binding Rossmann-like Domain"/>
    <property type="match status" value="1"/>
</dbReference>
<evidence type="ECO:0000313" key="5">
    <source>
        <dbReference type="Proteomes" id="UP000002030"/>
    </source>
</evidence>
<feature type="domain" description="ATP-grasp" evidence="3">
    <location>
        <begin position="492"/>
        <end position="528"/>
    </location>
</feature>
<evidence type="ECO:0000256" key="2">
    <source>
        <dbReference type="PROSITE-ProRule" id="PRU00409"/>
    </source>
</evidence>
<accession>D1B6J7</accession>
<dbReference type="SUPFAM" id="SSF56059">
    <property type="entry name" value="Glutathione synthetase ATP-binding domain-like"/>
    <property type="match status" value="1"/>
</dbReference>
<comment type="similarity">
    <text evidence="1">In the N-terminal section; belongs to the acetate CoA ligase alpha subunit family.</text>
</comment>
<dbReference type="EMBL" id="CP001818">
    <property type="protein sequence ID" value="ACZ19638.1"/>
    <property type="molecule type" value="Genomic_DNA"/>
</dbReference>
<dbReference type="PANTHER" id="PTHR42793">
    <property type="entry name" value="COA BINDING DOMAIN CONTAINING PROTEIN"/>
    <property type="match status" value="1"/>
</dbReference>
<dbReference type="PANTHER" id="PTHR42793:SF4">
    <property type="entry name" value="BLL6376 PROTEIN"/>
    <property type="match status" value="1"/>
</dbReference>
<dbReference type="Proteomes" id="UP000002030">
    <property type="component" value="Chromosome"/>
</dbReference>
<dbReference type="SUPFAM" id="SSF51735">
    <property type="entry name" value="NAD(P)-binding Rossmann-fold domains"/>
    <property type="match status" value="1"/>
</dbReference>
<dbReference type="STRING" id="525903.Taci_1407"/>
<dbReference type="InterPro" id="IPR043938">
    <property type="entry name" value="Ligase_CoA_dom"/>
</dbReference>
<dbReference type="KEGG" id="tai:Taci_1407"/>
<dbReference type="Gene3D" id="3.40.50.261">
    <property type="entry name" value="Succinyl-CoA synthetase domains"/>
    <property type="match status" value="2"/>
</dbReference>
<reference evidence="4 5" key="1">
    <citation type="journal article" date="2009" name="Stand. Genomic Sci.">
        <title>Complete genome sequence of Thermanaerovibrio acidaminovorans type strain (Su883).</title>
        <authorList>
            <person name="Chovatia M."/>
            <person name="Sikorski J."/>
            <person name="Schroder M."/>
            <person name="Lapidus A."/>
            <person name="Nolan M."/>
            <person name="Tice H."/>
            <person name="Glavina Del Rio T."/>
            <person name="Copeland A."/>
            <person name="Cheng J.F."/>
            <person name="Lucas S."/>
            <person name="Chen F."/>
            <person name="Bruce D."/>
            <person name="Goodwin L."/>
            <person name="Pitluck S."/>
            <person name="Ivanova N."/>
            <person name="Mavromatis K."/>
            <person name="Ovchinnikova G."/>
            <person name="Pati A."/>
            <person name="Chen A."/>
            <person name="Palaniappan K."/>
            <person name="Land M."/>
            <person name="Hauser L."/>
            <person name="Chang Y.J."/>
            <person name="Jeffries C.D."/>
            <person name="Chain P."/>
            <person name="Saunders E."/>
            <person name="Detter J.C."/>
            <person name="Brettin T."/>
            <person name="Rohde M."/>
            <person name="Goker M."/>
            <person name="Spring S."/>
            <person name="Bristow J."/>
            <person name="Markowitz V."/>
            <person name="Hugenholtz P."/>
            <person name="Kyrpides N.C."/>
            <person name="Klenk H.P."/>
            <person name="Eisen J.A."/>
        </authorList>
    </citation>
    <scope>NUCLEOTIDE SEQUENCE [LARGE SCALE GENOMIC DNA]</scope>
    <source>
        <strain evidence="5">ATCC 49978 / DSM 6589 / Su883</strain>
    </source>
</reference>
<dbReference type="SUPFAM" id="SSF52210">
    <property type="entry name" value="Succinyl-CoA synthetase domains"/>
    <property type="match status" value="2"/>
</dbReference>
<dbReference type="eggNOG" id="COG0045">
    <property type="taxonomic scope" value="Bacteria"/>
</dbReference>
<dbReference type="GO" id="GO:0046872">
    <property type="term" value="F:metal ion binding"/>
    <property type="evidence" value="ECO:0007669"/>
    <property type="project" value="InterPro"/>
</dbReference>
<dbReference type="Gene3D" id="3.30.470.20">
    <property type="entry name" value="ATP-grasp fold, B domain"/>
    <property type="match status" value="1"/>
</dbReference>
<dbReference type="PATRIC" id="fig|525903.6.peg.1408"/>
<dbReference type="InterPro" id="IPR032875">
    <property type="entry name" value="Succ_CoA_lig_flav_dom"/>
</dbReference>
<dbReference type="Pfam" id="PF13607">
    <property type="entry name" value="Succ_CoA_lig"/>
    <property type="match status" value="1"/>
</dbReference>
<gene>
    <name evidence="4" type="ordered locus">Taci_1407</name>
</gene>
<dbReference type="OrthoDB" id="9807426at2"/>
<evidence type="ECO:0000256" key="1">
    <source>
        <dbReference type="ARBA" id="ARBA00060888"/>
    </source>
</evidence>
<dbReference type="eggNOG" id="COG1042">
    <property type="taxonomic scope" value="Bacteria"/>
</dbReference>
<sequence>MKVEGGRDLWGLMSPRGVAVVGASSNLESISGRPLKLLLKYGYGGGVYPVNPKYDSIGGLRCYPDVGSIDGDVDVALVAVRAPLVPSVIEGCGRRGIRFAVVFSSGFAEAGREDLQRELLEAADRWGVRILGPNCQGLVNLAGGIPLSFSASLDTDRLVGATPGGIAYVSQSGAFGFASFACAVDRGVRFRHVVTTGNQADLDTVEVAGCLLEDPEVRMLLLYLEGVRDGDRLVELLIRARERDVTVGLIKAGRSETGSRAAQSHTASVAGDQRVWGAVMEQYGAVMLGDMEDMISLGLACGLPRPRGRRVGIITTSGGAGIMMADLCSDQGLQVPLLDEGTQERIRRVIPPFGSPANPVDVTAQVINDPQGMTECLSALEADPNVDMMSVVISMITGQAGESTARQVADFAASSRKPLVCSWLIDREHGGDLTSYLSERGVPVIGSLRQAAWTLGAISRPRGSFLSGDLPGLPCDDPLRGLEGLLTEHQAKQVLKAWGVPVTMEEMVRDPDEARVAAERIGYPVALKVMSRQIPHKTDAGVVALNVKGPGELKEAFDRVMDAARRVQGARLDGVLVQRMASGVECIVGVKRDPVFGPVVVFGLGGVLVEVLKDVAVRRAPVSPEEALEMIRSLRGYPIFGPFRGRGPLDQGAVAEVISRVSILAMDPRLLELDVNPLFVMEEGQGVVCADALMNVKGE</sequence>
<keyword evidence="5" id="KW-1185">Reference proteome</keyword>
<dbReference type="Pfam" id="PF19045">
    <property type="entry name" value="Ligase_CoA_2"/>
    <property type="match status" value="1"/>
</dbReference>
<dbReference type="FunFam" id="3.30.1490.20:FF:000020">
    <property type="entry name" value="Protein lysine acetyltransferase"/>
    <property type="match status" value="1"/>
</dbReference>
<dbReference type="InterPro" id="IPR016102">
    <property type="entry name" value="Succinyl-CoA_synth-like"/>
</dbReference>
<protein>
    <submittedName>
        <fullName evidence="4">CoA-binding domain protein</fullName>
    </submittedName>
</protein>
<dbReference type="Pfam" id="PF13380">
    <property type="entry name" value="CoA_binding_2"/>
    <property type="match status" value="1"/>
</dbReference>
<dbReference type="InterPro" id="IPR013815">
    <property type="entry name" value="ATP_grasp_subdomain_1"/>
</dbReference>
<keyword evidence="2" id="KW-0067">ATP-binding</keyword>
<dbReference type="AlphaFoldDB" id="D1B6J7"/>
<dbReference type="InterPro" id="IPR011761">
    <property type="entry name" value="ATP-grasp"/>
</dbReference>
<evidence type="ECO:0000313" key="4">
    <source>
        <dbReference type="EMBL" id="ACZ19638.1"/>
    </source>
</evidence>
<keyword evidence="2" id="KW-0547">Nucleotide-binding</keyword>
<dbReference type="PROSITE" id="PS50975">
    <property type="entry name" value="ATP_GRASP"/>
    <property type="match status" value="1"/>
</dbReference>
<dbReference type="InterPro" id="IPR003781">
    <property type="entry name" value="CoA-bd"/>
</dbReference>
<dbReference type="InterPro" id="IPR036291">
    <property type="entry name" value="NAD(P)-bd_dom_sf"/>
</dbReference>
<dbReference type="EnsemblBacteria" id="ACZ19638">
    <property type="protein sequence ID" value="ACZ19638"/>
    <property type="gene ID" value="Taci_1407"/>
</dbReference>
<evidence type="ECO:0000259" key="3">
    <source>
        <dbReference type="PROSITE" id="PS50975"/>
    </source>
</evidence>
<dbReference type="HOGENOM" id="CLU_007415_3_1_0"/>
<dbReference type="Pfam" id="PF13549">
    <property type="entry name" value="ATP-grasp_5"/>
    <property type="match status" value="1"/>
</dbReference>
<organism evidence="4 5">
    <name type="scientific">Thermanaerovibrio acidaminovorans (strain ATCC 49978 / DSM 6589 / Su883)</name>
    <name type="common">Selenomonas acidaminovorans</name>
    <dbReference type="NCBI Taxonomy" id="525903"/>
    <lineage>
        <taxon>Bacteria</taxon>
        <taxon>Thermotogati</taxon>
        <taxon>Synergistota</taxon>
        <taxon>Synergistia</taxon>
        <taxon>Synergistales</taxon>
        <taxon>Synergistaceae</taxon>
        <taxon>Thermanaerovibrio</taxon>
    </lineage>
</organism>